<proteinExistence type="predicted"/>
<evidence type="ECO:0000313" key="1">
    <source>
        <dbReference type="EMBL" id="SOQ55564.1"/>
    </source>
</evidence>
<protein>
    <submittedName>
        <fullName evidence="1">SFRICE_036985</fullName>
    </submittedName>
</protein>
<accession>A0A2H1WT04</accession>
<dbReference type="EMBL" id="ODYU01010447">
    <property type="protein sequence ID" value="SOQ55564.1"/>
    <property type="molecule type" value="Genomic_DNA"/>
</dbReference>
<gene>
    <name evidence="1" type="ORF">SFRICE_036985</name>
</gene>
<sequence>MALPFGGYELTWMIGYFYLTWAKLLAEAVTLSLITLILSCEPPSGFIGAPARKAGVGTGWVFVNLSVCLLKPGYHAGLISNTVPIQQRMSNPRLIAFIEDCLGDFPIDMFAAISRN</sequence>
<reference evidence="1" key="1">
    <citation type="submission" date="2016-07" db="EMBL/GenBank/DDBJ databases">
        <authorList>
            <person name="Bretaudeau A."/>
        </authorList>
    </citation>
    <scope>NUCLEOTIDE SEQUENCE</scope>
    <source>
        <strain evidence="1">Rice</strain>
        <tissue evidence="1">Whole body</tissue>
    </source>
</reference>
<dbReference type="AlphaFoldDB" id="A0A2H1WT04"/>
<organism evidence="1">
    <name type="scientific">Spodoptera frugiperda</name>
    <name type="common">Fall armyworm</name>
    <dbReference type="NCBI Taxonomy" id="7108"/>
    <lineage>
        <taxon>Eukaryota</taxon>
        <taxon>Metazoa</taxon>
        <taxon>Ecdysozoa</taxon>
        <taxon>Arthropoda</taxon>
        <taxon>Hexapoda</taxon>
        <taxon>Insecta</taxon>
        <taxon>Pterygota</taxon>
        <taxon>Neoptera</taxon>
        <taxon>Endopterygota</taxon>
        <taxon>Lepidoptera</taxon>
        <taxon>Glossata</taxon>
        <taxon>Ditrysia</taxon>
        <taxon>Noctuoidea</taxon>
        <taxon>Noctuidae</taxon>
        <taxon>Amphipyrinae</taxon>
        <taxon>Spodoptera</taxon>
    </lineage>
</organism>
<name>A0A2H1WT04_SPOFR</name>